<dbReference type="InterPro" id="IPR036928">
    <property type="entry name" value="AS_sf"/>
</dbReference>
<gene>
    <name evidence="7" type="ORF">N7532_010092</name>
</gene>
<evidence type="ECO:0000256" key="1">
    <source>
        <dbReference type="ARBA" id="ARBA00001311"/>
    </source>
</evidence>
<proteinExistence type="inferred from homology"/>
<dbReference type="OrthoDB" id="6428749at2759"/>
<dbReference type="PANTHER" id="PTHR46072:SF1">
    <property type="entry name" value="AMIDASE"/>
    <property type="match status" value="1"/>
</dbReference>
<dbReference type="SUPFAM" id="SSF75304">
    <property type="entry name" value="Amidase signature (AS) enzymes"/>
    <property type="match status" value="1"/>
</dbReference>
<dbReference type="RefSeq" id="XP_056469999.1">
    <property type="nucleotide sequence ID" value="XM_056622583.1"/>
</dbReference>
<name>A0A9W9JXT3_9EURO</name>
<dbReference type="SUPFAM" id="SSF48403">
    <property type="entry name" value="Ankyrin repeat"/>
    <property type="match status" value="1"/>
</dbReference>
<dbReference type="EMBL" id="JAPQKI010000010">
    <property type="protein sequence ID" value="KAJ5085321.1"/>
    <property type="molecule type" value="Genomic_DNA"/>
</dbReference>
<dbReference type="AlphaFoldDB" id="A0A9W9JXT3"/>
<feature type="region of interest" description="Disordered" evidence="5">
    <location>
        <begin position="269"/>
        <end position="300"/>
    </location>
</feature>
<dbReference type="Pfam" id="PF01425">
    <property type="entry name" value="Amidase"/>
    <property type="match status" value="1"/>
</dbReference>
<evidence type="ECO:0000259" key="6">
    <source>
        <dbReference type="Pfam" id="PF01425"/>
    </source>
</evidence>
<evidence type="ECO:0000256" key="5">
    <source>
        <dbReference type="SAM" id="MobiDB-lite"/>
    </source>
</evidence>
<evidence type="ECO:0000313" key="8">
    <source>
        <dbReference type="Proteomes" id="UP001149074"/>
    </source>
</evidence>
<dbReference type="Gene3D" id="1.25.40.20">
    <property type="entry name" value="Ankyrin repeat-containing domain"/>
    <property type="match status" value="1"/>
</dbReference>
<feature type="region of interest" description="Disordered" evidence="5">
    <location>
        <begin position="132"/>
        <end position="197"/>
    </location>
</feature>
<keyword evidence="4" id="KW-0378">Hydrolase</keyword>
<dbReference type="InterPro" id="IPR036770">
    <property type="entry name" value="Ankyrin_rpt-contain_sf"/>
</dbReference>
<feature type="compositionally biased region" description="Polar residues" evidence="5">
    <location>
        <begin position="286"/>
        <end position="299"/>
    </location>
</feature>
<dbReference type="GeneID" id="81361562"/>
<comment type="similarity">
    <text evidence="2">Belongs to the amidase family.</text>
</comment>
<dbReference type="Proteomes" id="UP001149074">
    <property type="component" value="Unassembled WGS sequence"/>
</dbReference>
<dbReference type="EC" id="3.5.1.4" evidence="3"/>
<organism evidence="7 8">
    <name type="scientific">Penicillium argentinense</name>
    <dbReference type="NCBI Taxonomy" id="1131581"/>
    <lineage>
        <taxon>Eukaryota</taxon>
        <taxon>Fungi</taxon>
        <taxon>Dikarya</taxon>
        <taxon>Ascomycota</taxon>
        <taxon>Pezizomycotina</taxon>
        <taxon>Eurotiomycetes</taxon>
        <taxon>Eurotiomycetidae</taxon>
        <taxon>Eurotiales</taxon>
        <taxon>Aspergillaceae</taxon>
        <taxon>Penicillium</taxon>
    </lineage>
</organism>
<dbReference type="InterPro" id="IPR023631">
    <property type="entry name" value="Amidase_dom"/>
</dbReference>
<keyword evidence="8" id="KW-1185">Reference proteome</keyword>
<evidence type="ECO:0000313" key="7">
    <source>
        <dbReference type="EMBL" id="KAJ5085321.1"/>
    </source>
</evidence>
<reference evidence="7" key="2">
    <citation type="journal article" date="2023" name="IMA Fungus">
        <title>Comparative genomic study of the Penicillium genus elucidates a diverse pangenome and 15 lateral gene transfer events.</title>
        <authorList>
            <person name="Petersen C."/>
            <person name="Sorensen T."/>
            <person name="Nielsen M.R."/>
            <person name="Sondergaard T.E."/>
            <person name="Sorensen J.L."/>
            <person name="Fitzpatrick D.A."/>
            <person name="Frisvad J.C."/>
            <person name="Nielsen K.L."/>
        </authorList>
    </citation>
    <scope>NUCLEOTIDE SEQUENCE</scope>
    <source>
        <strain evidence="7">IBT 30761</strain>
    </source>
</reference>
<dbReference type="GO" id="GO:0004040">
    <property type="term" value="F:amidase activity"/>
    <property type="evidence" value="ECO:0007669"/>
    <property type="project" value="UniProtKB-EC"/>
</dbReference>
<sequence>MVSDPQPRGFKGIITRVSSIRDAYPNSVEIYRDLNTAYQSCYEIADNISEQYNGYKRAGQRISGIRSLLGDCDAILRRVHGFLQRYSSLRSQKPTPKEKFAFVSEDIEYWRRKLGLCREKLVSAQEMLHGADYSSQPTLHDDQLAPESQSGEKKAPPVEIIDPIPPEADTARDVPPLGKEKKQRSRSEKRNARLAAAAADRRWDEVRSLIEKSADVNTADGRGYRPLVYALHGRYTAKSPDQAREASSIAKLLVRRGARFGEAELMELPKGGSYGDREYKNPPIGNPQSSPSATHNSIPPSWRLPDSVLANRPASSVEIIRSSSILTPEEISWTETIDIRDLVLLIISRRVSMTKCLTEIFFERALIKARILDEYFERTGEVVGPVHGIPVSVKDRFDVEGVDTTVGWVGLIGKPAKSSSSVVQLLESMGAVMYVKANIPQSLMMSNSYNHVFGQSVNAFNHALISGGSSGGEGALVGSCGSMLGIGTDIGGSIRVPSGLQGFTRSARVQVEYPGTALSSEPWNLDPAAIPIPWRKEIATPPTDRKLRLGVVFDDAIVKPQPPLRVLCGRRCKRYEMLVTRVCHYASILIISRFRPYKDSQAHVVIEWDTTLHTPATNLWTKSILGDGGAHCRKLCAIIDEPLIEGMIVGTEKDVLSFENGKRYTLASFPEYLSYDLTNTKAENEKYNLQLQMLAQWRDTKVDAVLMPVLPWAGYKPKTWVTSSQWLGYTAMWNLLDYAAVTVPVGRADRGLDVAGEGWESHVARNESDAFNHDQCEILSPFGFGFIVLGWMHSDKLADDIDLVHGMPICVQIVGGRFGEEKAVAVGKVVDGLMNKTTFHPVV</sequence>
<comment type="catalytic activity">
    <reaction evidence="1">
        <text>a monocarboxylic acid amide + H2O = a monocarboxylate + NH4(+)</text>
        <dbReference type="Rhea" id="RHEA:12020"/>
        <dbReference type="ChEBI" id="CHEBI:15377"/>
        <dbReference type="ChEBI" id="CHEBI:28938"/>
        <dbReference type="ChEBI" id="CHEBI:35757"/>
        <dbReference type="ChEBI" id="CHEBI:83628"/>
        <dbReference type="EC" id="3.5.1.4"/>
    </reaction>
</comment>
<evidence type="ECO:0000256" key="3">
    <source>
        <dbReference type="ARBA" id="ARBA00012922"/>
    </source>
</evidence>
<evidence type="ECO:0000256" key="4">
    <source>
        <dbReference type="ARBA" id="ARBA00022801"/>
    </source>
</evidence>
<dbReference type="InterPro" id="IPR020556">
    <property type="entry name" value="Amidase_CS"/>
</dbReference>
<dbReference type="PANTHER" id="PTHR46072">
    <property type="entry name" value="AMIDASE-RELATED-RELATED"/>
    <property type="match status" value="1"/>
</dbReference>
<dbReference type="PROSITE" id="PS00571">
    <property type="entry name" value="AMIDASES"/>
    <property type="match status" value="1"/>
</dbReference>
<accession>A0A9W9JXT3</accession>
<reference evidence="7" key="1">
    <citation type="submission" date="2022-11" db="EMBL/GenBank/DDBJ databases">
        <authorList>
            <person name="Petersen C."/>
        </authorList>
    </citation>
    <scope>NUCLEOTIDE SEQUENCE</scope>
    <source>
        <strain evidence="7">IBT 30761</strain>
    </source>
</reference>
<protein>
    <recommendedName>
        <fullName evidence="3">amidase</fullName>
        <ecNumber evidence="3">3.5.1.4</ecNumber>
    </recommendedName>
</protein>
<dbReference type="Gene3D" id="3.90.1300.10">
    <property type="entry name" value="Amidase signature (AS) domain"/>
    <property type="match status" value="2"/>
</dbReference>
<feature type="domain" description="Amidase" evidence="6">
    <location>
        <begin position="354"/>
        <end position="502"/>
    </location>
</feature>
<evidence type="ECO:0000256" key="2">
    <source>
        <dbReference type="ARBA" id="ARBA00009199"/>
    </source>
</evidence>
<comment type="caution">
    <text evidence="7">The sequence shown here is derived from an EMBL/GenBank/DDBJ whole genome shotgun (WGS) entry which is preliminary data.</text>
</comment>